<evidence type="ECO:0000313" key="2">
    <source>
        <dbReference type="Proteomes" id="UP000054549"/>
    </source>
</evidence>
<sequence>MATCEYDYTFFKDLVTVWLQASLANRARYLIRDPERKWRPSWDNVLIYVSAYLTTHVGIDGDPRACTSFSLSLFFVANARRSYEERFNAKSTECKNYGRSLICGRPLLIPLQSPRRRTQKDISVAKDGVAGLQGDDDDDHKTIAEVFKVLIKLPVLSLVSTHACSFGVEFAIDNVIGRVFLVKFELDA</sequence>
<dbReference type="EMBL" id="KN818242">
    <property type="protein sequence ID" value="KIL65467.1"/>
    <property type="molecule type" value="Genomic_DNA"/>
</dbReference>
<dbReference type="Proteomes" id="UP000054549">
    <property type="component" value="Unassembled WGS sequence"/>
</dbReference>
<dbReference type="AlphaFoldDB" id="A0A0C2WUK4"/>
<gene>
    <name evidence="1" type="ORF">M378DRAFT_1038692</name>
</gene>
<keyword evidence="2" id="KW-1185">Reference proteome</keyword>
<accession>A0A0C2WUK4</accession>
<protein>
    <submittedName>
        <fullName evidence="1">Uncharacterized protein</fullName>
    </submittedName>
</protein>
<dbReference type="OrthoDB" id="434240at2759"/>
<organism evidence="1 2">
    <name type="scientific">Amanita muscaria (strain Koide BX008)</name>
    <dbReference type="NCBI Taxonomy" id="946122"/>
    <lineage>
        <taxon>Eukaryota</taxon>
        <taxon>Fungi</taxon>
        <taxon>Dikarya</taxon>
        <taxon>Basidiomycota</taxon>
        <taxon>Agaricomycotina</taxon>
        <taxon>Agaricomycetes</taxon>
        <taxon>Agaricomycetidae</taxon>
        <taxon>Agaricales</taxon>
        <taxon>Pluteineae</taxon>
        <taxon>Amanitaceae</taxon>
        <taxon>Amanita</taxon>
    </lineage>
</organism>
<name>A0A0C2WUK4_AMAMK</name>
<dbReference type="InParanoid" id="A0A0C2WUK4"/>
<proteinExistence type="predicted"/>
<reference evidence="1 2" key="1">
    <citation type="submission" date="2014-04" db="EMBL/GenBank/DDBJ databases">
        <title>Evolutionary Origins and Diversification of the Mycorrhizal Mutualists.</title>
        <authorList>
            <consortium name="DOE Joint Genome Institute"/>
            <consortium name="Mycorrhizal Genomics Consortium"/>
            <person name="Kohler A."/>
            <person name="Kuo A."/>
            <person name="Nagy L.G."/>
            <person name="Floudas D."/>
            <person name="Copeland A."/>
            <person name="Barry K.W."/>
            <person name="Cichocki N."/>
            <person name="Veneault-Fourrey C."/>
            <person name="LaButti K."/>
            <person name="Lindquist E.A."/>
            <person name="Lipzen A."/>
            <person name="Lundell T."/>
            <person name="Morin E."/>
            <person name="Murat C."/>
            <person name="Riley R."/>
            <person name="Ohm R."/>
            <person name="Sun H."/>
            <person name="Tunlid A."/>
            <person name="Henrissat B."/>
            <person name="Grigoriev I.V."/>
            <person name="Hibbett D.S."/>
            <person name="Martin F."/>
        </authorList>
    </citation>
    <scope>NUCLEOTIDE SEQUENCE [LARGE SCALE GENOMIC DNA]</scope>
    <source>
        <strain evidence="1 2">Koide BX008</strain>
    </source>
</reference>
<dbReference type="HOGENOM" id="CLU_1440701_0_0_1"/>
<evidence type="ECO:0000313" key="1">
    <source>
        <dbReference type="EMBL" id="KIL65467.1"/>
    </source>
</evidence>